<evidence type="ECO:0008006" key="4">
    <source>
        <dbReference type="Google" id="ProtNLM"/>
    </source>
</evidence>
<dbReference type="Gene3D" id="3.10.450.40">
    <property type="match status" value="1"/>
</dbReference>
<protein>
    <recommendedName>
        <fullName evidence="4">PepSY domain-containing protein</fullName>
    </recommendedName>
</protein>
<reference evidence="2 3" key="1">
    <citation type="submission" date="2013-10" db="EMBL/GenBank/DDBJ databases">
        <title>Salinisphaera japonica YTM-1 Genome Sequencing.</title>
        <authorList>
            <person name="Lai Q."/>
            <person name="Li C."/>
            <person name="Shao Z."/>
        </authorList>
    </citation>
    <scope>NUCLEOTIDE SEQUENCE [LARGE SCALE GENOMIC DNA]</scope>
    <source>
        <strain evidence="2 3">YTM-1</strain>
    </source>
</reference>
<dbReference type="InParanoid" id="A0A423PZ48"/>
<evidence type="ECO:0000313" key="2">
    <source>
        <dbReference type="EMBL" id="ROO30881.1"/>
    </source>
</evidence>
<evidence type="ECO:0000256" key="1">
    <source>
        <dbReference type="SAM" id="MobiDB-lite"/>
    </source>
</evidence>
<feature type="compositionally biased region" description="Basic and acidic residues" evidence="1">
    <location>
        <begin position="29"/>
        <end position="54"/>
    </location>
</feature>
<gene>
    <name evidence="2" type="ORF">SAJA_04255</name>
</gene>
<comment type="caution">
    <text evidence="2">The sequence shown here is derived from an EMBL/GenBank/DDBJ whole genome shotgun (WGS) entry which is preliminary data.</text>
</comment>
<dbReference type="EMBL" id="AYKG01000009">
    <property type="protein sequence ID" value="ROO30881.1"/>
    <property type="molecule type" value="Genomic_DNA"/>
</dbReference>
<name>A0A423PZ48_9GAMM</name>
<feature type="region of interest" description="Disordered" evidence="1">
    <location>
        <begin position="18"/>
        <end position="71"/>
    </location>
</feature>
<dbReference type="OrthoDB" id="7069104at2"/>
<evidence type="ECO:0000313" key="3">
    <source>
        <dbReference type="Proteomes" id="UP000285310"/>
    </source>
</evidence>
<dbReference type="Proteomes" id="UP000285310">
    <property type="component" value="Unassembled WGS sequence"/>
</dbReference>
<dbReference type="RefSeq" id="WP_123657393.1">
    <property type="nucleotide sequence ID" value="NZ_AYKG01000009.1"/>
</dbReference>
<proteinExistence type="predicted"/>
<keyword evidence="3" id="KW-1185">Reference proteome</keyword>
<accession>A0A423PZ48</accession>
<sequence length="109" mass="11778">MIGLVIVLSAPIPARAAHGFSGLDNDTLETLRRSDQRPKNDGARPGHGADDMRRHGAPTVSSSQAARIARGREGGKVLNVVLEHSPSGPYYRVKILEHGRVQEVHVDAR</sequence>
<dbReference type="AlphaFoldDB" id="A0A423PZ48"/>
<organism evidence="2 3">
    <name type="scientific">Salinisphaera japonica YTM-1</name>
    <dbReference type="NCBI Taxonomy" id="1209778"/>
    <lineage>
        <taxon>Bacteria</taxon>
        <taxon>Pseudomonadati</taxon>
        <taxon>Pseudomonadota</taxon>
        <taxon>Gammaproteobacteria</taxon>
        <taxon>Salinisphaerales</taxon>
        <taxon>Salinisphaeraceae</taxon>
        <taxon>Salinisphaera</taxon>
    </lineage>
</organism>